<feature type="binding site" evidence="4">
    <location>
        <position position="188"/>
    </location>
    <ligand>
        <name>substrate</name>
    </ligand>
</feature>
<accession>A0A9P4MF30</accession>
<dbReference type="Pfam" id="PF01425">
    <property type="entry name" value="Amidase"/>
    <property type="match status" value="1"/>
</dbReference>
<evidence type="ECO:0000256" key="2">
    <source>
        <dbReference type="ARBA" id="ARBA00022801"/>
    </source>
</evidence>
<proteinExistence type="inferred from homology"/>
<gene>
    <name evidence="6" type="ORF">NA57DRAFT_51824</name>
</gene>
<feature type="active site" description="Charge relay system" evidence="3">
    <location>
        <position position="138"/>
    </location>
</feature>
<sequence length="543" mass="59691">MAIQDYKEVSKHKLQANAALIPKEWVLAAEYLKNVNAESDLNVLDVPSKCGILSEKELELTGNYDATALLEKIAGKEVSSYEVVLAFCKRAAIAQQLTNCLTEIMFEEALIRAKQCDEYLAKNGKVMGPLHGLPISLKDSFNVKGYQTTIGFVSFASHPPAVINSVLVEILIKNGMVCYCKSNLPQSMMSADSDNNLFGRTLNPNKLSLTAGGSTGGEGALIKMRGSVLGIGTDIAGSVRIPALCDGIFGFKPTVGRIPFAGKVPPGRLGSPGQIAPVIGPEGHSVRDMELFMRVVIDAEPWELDEGTIAIPWRRLQPITRKLRLGLILEDAKRPLHPPMLRTMKAAAKELEASGHTIVPMDDKIPSIWESSILAWKYFLLDPKKTPLKHIKAAEEPIVKSLHACFYDELKGWEPSLDELWDMNVQRRKTMKVYHDIIVQNQLDGFIMPPYQATAQPHDLYGVPPYTVIPNLLDYPAASIPYLEANKGLDKEFIRDGIAYEPPYHADAVEGAPSGIQVVGKPMKDEELIQIMSIVADVLKAKS</sequence>
<dbReference type="PANTHER" id="PTHR46072">
    <property type="entry name" value="AMIDASE-RELATED-RELATED"/>
    <property type="match status" value="1"/>
</dbReference>
<feature type="binding site" evidence="4">
    <location>
        <position position="214"/>
    </location>
    <ligand>
        <name>substrate</name>
    </ligand>
</feature>
<feature type="domain" description="Amidase" evidence="5">
    <location>
        <begin position="82"/>
        <end position="528"/>
    </location>
</feature>
<evidence type="ECO:0000256" key="3">
    <source>
        <dbReference type="PIRSR" id="PIRSR001221-1"/>
    </source>
</evidence>
<dbReference type="OrthoDB" id="6428749at2759"/>
<feature type="active site" description="Acyl-ester intermediate" evidence="3">
    <location>
        <position position="238"/>
    </location>
</feature>
<dbReference type="SUPFAM" id="SSF75304">
    <property type="entry name" value="Amidase signature (AS) enzymes"/>
    <property type="match status" value="1"/>
</dbReference>
<feature type="binding site" evidence="4">
    <location>
        <begin position="235"/>
        <end position="238"/>
    </location>
    <ligand>
        <name>substrate</name>
    </ligand>
</feature>
<comment type="caution">
    <text evidence="6">The sequence shown here is derived from an EMBL/GenBank/DDBJ whole genome shotgun (WGS) entry which is preliminary data.</text>
</comment>
<evidence type="ECO:0000313" key="6">
    <source>
        <dbReference type="EMBL" id="KAF2105042.1"/>
    </source>
</evidence>
<evidence type="ECO:0000256" key="4">
    <source>
        <dbReference type="PIRSR" id="PIRSR001221-2"/>
    </source>
</evidence>
<comment type="similarity">
    <text evidence="1">Belongs to the amidase family.</text>
</comment>
<evidence type="ECO:0000259" key="5">
    <source>
        <dbReference type="Pfam" id="PF01425"/>
    </source>
</evidence>
<feature type="active site" description="Charge relay system" evidence="3">
    <location>
        <position position="214"/>
    </location>
</feature>
<evidence type="ECO:0000256" key="1">
    <source>
        <dbReference type="ARBA" id="ARBA00009199"/>
    </source>
</evidence>
<evidence type="ECO:0000313" key="7">
    <source>
        <dbReference type="Proteomes" id="UP000799772"/>
    </source>
</evidence>
<dbReference type="PIRSF" id="PIRSF001221">
    <property type="entry name" value="Amidase_fungi"/>
    <property type="match status" value="1"/>
</dbReference>
<organism evidence="6 7">
    <name type="scientific">Rhizodiscina lignyota</name>
    <dbReference type="NCBI Taxonomy" id="1504668"/>
    <lineage>
        <taxon>Eukaryota</taxon>
        <taxon>Fungi</taxon>
        <taxon>Dikarya</taxon>
        <taxon>Ascomycota</taxon>
        <taxon>Pezizomycotina</taxon>
        <taxon>Dothideomycetes</taxon>
        <taxon>Pleosporomycetidae</taxon>
        <taxon>Aulographales</taxon>
        <taxon>Rhizodiscinaceae</taxon>
        <taxon>Rhizodiscina</taxon>
    </lineage>
</organism>
<dbReference type="PANTHER" id="PTHR46072:SF5">
    <property type="entry name" value="GENERAL AMIDASE-C"/>
    <property type="match status" value="1"/>
</dbReference>
<keyword evidence="2" id="KW-0378">Hydrolase</keyword>
<dbReference type="Gene3D" id="3.90.1300.10">
    <property type="entry name" value="Amidase signature (AS) domain"/>
    <property type="match status" value="1"/>
</dbReference>
<protein>
    <submittedName>
        <fullName evidence="6">Amidase</fullName>
    </submittedName>
</protein>
<name>A0A9P4MF30_9PEZI</name>
<dbReference type="InterPro" id="IPR036928">
    <property type="entry name" value="AS_sf"/>
</dbReference>
<dbReference type="GO" id="GO:0016787">
    <property type="term" value="F:hydrolase activity"/>
    <property type="evidence" value="ECO:0007669"/>
    <property type="project" value="UniProtKB-KW"/>
</dbReference>
<dbReference type="InterPro" id="IPR023631">
    <property type="entry name" value="Amidase_dom"/>
</dbReference>
<dbReference type="Proteomes" id="UP000799772">
    <property type="component" value="Unassembled WGS sequence"/>
</dbReference>
<reference evidence="6" key="1">
    <citation type="journal article" date="2020" name="Stud. Mycol.">
        <title>101 Dothideomycetes genomes: a test case for predicting lifestyles and emergence of pathogens.</title>
        <authorList>
            <person name="Haridas S."/>
            <person name="Albert R."/>
            <person name="Binder M."/>
            <person name="Bloem J."/>
            <person name="Labutti K."/>
            <person name="Salamov A."/>
            <person name="Andreopoulos B."/>
            <person name="Baker S."/>
            <person name="Barry K."/>
            <person name="Bills G."/>
            <person name="Bluhm B."/>
            <person name="Cannon C."/>
            <person name="Castanera R."/>
            <person name="Culley D."/>
            <person name="Daum C."/>
            <person name="Ezra D."/>
            <person name="Gonzalez J."/>
            <person name="Henrissat B."/>
            <person name="Kuo A."/>
            <person name="Liang C."/>
            <person name="Lipzen A."/>
            <person name="Lutzoni F."/>
            <person name="Magnuson J."/>
            <person name="Mondo S."/>
            <person name="Nolan M."/>
            <person name="Ohm R."/>
            <person name="Pangilinan J."/>
            <person name="Park H.-J."/>
            <person name="Ramirez L."/>
            <person name="Alfaro M."/>
            <person name="Sun H."/>
            <person name="Tritt A."/>
            <person name="Yoshinaga Y."/>
            <person name="Zwiers L.-H."/>
            <person name="Turgeon B."/>
            <person name="Goodwin S."/>
            <person name="Spatafora J."/>
            <person name="Crous P."/>
            <person name="Grigoriev I."/>
        </authorList>
    </citation>
    <scope>NUCLEOTIDE SEQUENCE</scope>
    <source>
        <strain evidence="6">CBS 133067</strain>
    </source>
</reference>
<dbReference type="EMBL" id="ML978121">
    <property type="protein sequence ID" value="KAF2105042.1"/>
    <property type="molecule type" value="Genomic_DNA"/>
</dbReference>
<keyword evidence="7" id="KW-1185">Reference proteome</keyword>
<dbReference type="AlphaFoldDB" id="A0A9P4MF30"/>